<gene>
    <name evidence="2 3" type="primary">bioD</name>
    <name evidence="3" type="ORF">JHL22_00285</name>
</gene>
<sequence>MSVFITGTDTHIGKTLASAWLCLHADSDYFKPIQTGSIEGTDSTFVAGIIKNRVHLESYLFKAPESPHTAAQAENSDIDITTIKLPAVHRLVVEGAGGLMVPLNREHLMIDLAQALGLPVLLVASTKLGTLNHTLLSLEALHARQMPVAGIILNGPGNPRLKETLEHFGQSPVLAEIPPLDAINTHSLQALKPGPQLLNLFNMDDNNELEFA</sequence>
<comment type="similarity">
    <text evidence="2">Belongs to the dethiobiotin synthetase family.</text>
</comment>
<keyword evidence="2" id="KW-0963">Cytoplasm</keyword>
<dbReference type="PANTHER" id="PTHR43210">
    <property type="entry name" value="DETHIOBIOTIN SYNTHETASE"/>
    <property type="match status" value="1"/>
</dbReference>
<evidence type="ECO:0000256" key="1">
    <source>
        <dbReference type="ARBA" id="ARBA00022756"/>
    </source>
</evidence>
<comment type="catalytic activity">
    <reaction evidence="2">
        <text>(7R,8S)-7,8-diammoniononanoate + CO2 + ATP = (4R,5S)-dethiobiotin + ADP + phosphate + 3 H(+)</text>
        <dbReference type="Rhea" id="RHEA:15805"/>
        <dbReference type="ChEBI" id="CHEBI:15378"/>
        <dbReference type="ChEBI" id="CHEBI:16526"/>
        <dbReference type="ChEBI" id="CHEBI:30616"/>
        <dbReference type="ChEBI" id="CHEBI:43474"/>
        <dbReference type="ChEBI" id="CHEBI:149469"/>
        <dbReference type="ChEBI" id="CHEBI:149473"/>
        <dbReference type="ChEBI" id="CHEBI:456216"/>
        <dbReference type="EC" id="6.3.3.3"/>
    </reaction>
</comment>
<keyword evidence="2" id="KW-0479">Metal-binding</keyword>
<protein>
    <recommendedName>
        <fullName evidence="2">ATP-dependent dethiobiotin synthetase BioD</fullName>
        <ecNumber evidence="2">6.3.3.3</ecNumber>
    </recommendedName>
    <alternativeName>
        <fullName evidence="2">DTB synthetase</fullName>
        <shortName evidence="2">DTBS</shortName>
    </alternativeName>
    <alternativeName>
        <fullName evidence="2">Dethiobiotin synthase</fullName>
    </alternativeName>
</protein>
<dbReference type="InterPro" id="IPR004472">
    <property type="entry name" value="DTB_synth_BioD"/>
</dbReference>
<comment type="subcellular location">
    <subcellularLocation>
        <location evidence="2">Cytoplasm</location>
    </subcellularLocation>
</comment>
<comment type="pathway">
    <text evidence="2">Cofactor biosynthesis; biotin biosynthesis; biotin from 7,8-diaminononanoate: step 1/2.</text>
</comment>
<comment type="function">
    <text evidence="2">Catalyzes a mechanistically unusual reaction, the ATP-dependent insertion of CO2 between the N7 and N8 nitrogen atoms of 7,8-diaminopelargonic acid (DAPA, also called 7,8-diammoniononanoate) to form a ureido ring.</text>
</comment>
<accession>A0ABS1EDX2</accession>
<feature type="binding site" evidence="2">
    <location>
        <begin position="94"/>
        <end position="97"/>
    </location>
    <ligand>
        <name>ATP</name>
        <dbReference type="ChEBI" id="CHEBI:30616"/>
    </ligand>
</feature>
<dbReference type="GO" id="GO:0004141">
    <property type="term" value="F:dethiobiotin synthase activity"/>
    <property type="evidence" value="ECO:0007669"/>
    <property type="project" value="UniProtKB-EC"/>
</dbReference>
<evidence type="ECO:0000313" key="3">
    <source>
        <dbReference type="EMBL" id="MBK1779650.1"/>
    </source>
</evidence>
<keyword evidence="2 3" id="KW-0436">Ligase</keyword>
<feature type="binding site" evidence="2">
    <location>
        <position position="94"/>
    </location>
    <ligand>
        <name>Mg(2+)</name>
        <dbReference type="ChEBI" id="CHEBI:18420"/>
    </ligand>
</feature>
<dbReference type="CDD" id="cd03109">
    <property type="entry name" value="DTBS"/>
    <property type="match status" value="1"/>
</dbReference>
<comment type="cofactor">
    <cofactor evidence="2">
        <name>Mg(2+)</name>
        <dbReference type="ChEBI" id="CHEBI:18420"/>
    </cofactor>
</comment>
<proteinExistence type="inferred from homology"/>
<feature type="binding site" evidence="2">
    <location>
        <position position="15"/>
    </location>
    <ligand>
        <name>Mg(2+)</name>
        <dbReference type="ChEBI" id="CHEBI:18420"/>
    </ligand>
</feature>
<dbReference type="EC" id="6.3.3.3" evidence="2"/>
<comment type="caution">
    <text evidence="3">The sequence shown here is derived from an EMBL/GenBank/DDBJ whole genome shotgun (WGS) entry which is preliminary data.</text>
</comment>
<dbReference type="RefSeq" id="WP_200232647.1">
    <property type="nucleotide sequence ID" value="NZ_JAENGP010000001.1"/>
</dbReference>
<dbReference type="HAMAP" id="MF_00336">
    <property type="entry name" value="BioD"/>
    <property type="match status" value="1"/>
</dbReference>
<dbReference type="Proteomes" id="UP000635316">
    <property type="component" value="Unassembled WGS sequence"/>
</dbReference>
<keyword evidence="4" id="KW-1185">Reference proteome</keyword>
<feature type="binding site" evidence="2">
    <location>
        <begin position="178"/>
        <end position="180"/>
    </location>
    <ligand>
        <name>ATP</name>
        <dbReference type="ChEBI" id="CHEBI:30616"/>
    </ligand>
</feature>
<reference evidence="3 4" key="1">
    <citation type="submission" date="2020-12" db="EMBL/GenBank/DDBJ databases">
        <authorList>
            <person name="Lu T."/>
            <person name="Wang Q."/>
            <person name="Han X."/>
        </authorList>
    </citation>
    <scope>NUCLEOTIDE SEQUENCE [LARGE SCALE GENOMIC DNA]</scope>
    <source>
        <strain evidence="3 4">WQ 585</strain>
    </source>
</reference>
<keyword evidence="2" id="KW-0067">ATP-binding</keyword>
<comment type="subunit">
    <text evidence="2">Homodimer.</text>
</comment>
<feature type="active site" evidence="2">
    <location>
        <position position="31"/>
    </location>
</feature>
<dbReference type="Gene3D" id="3.40.50.300">
    <property type="entry name" value="P-loop containing nucleotide triphosphate hydrolases"/>
    <property type="match status" value="1"/>
</dbReference>
<dbReference type="NCBIfam" id="TIGR00347">
    <property type="entry name" value="bioD"/>
    <property type="match status" value="1"/>
</dbReference>
<keyword evidence="2" id="KW-0547">Nucleotide-binding</keyword>
<feature type="binding site" evidence="2">
    <location>
        <position position="35"/>
    </location>
    <ligand>
        <name>substrate</name>
    </ligand>
</feature>
<keyword evidence="2" id="KW-0460">Magnesium</keyword>
<name>A0ABS1EDX2_9BURK</name>
<dbReference type="Pfam" id="PF13500">
    <property type="entry name" value="AAA_26"/>
    <property type="match status" value="1"/>
</dbReference>
<dbReference type="InterPro" id="IPR027417">
    <property type="entry name" value="P-loop_NTPase"/>
</dbReference>
<evidence type="ECO:0000256" key="2">
    <source>
        <dbReference type="HAMAP-Rule" id="MF_00336"/>
    </source>
</evidence>
<keyword evidence="1 2" id="KW-0093">Biotin biosynthesis</keyword>
<dbReference type="EMBL" id="JAENGP010000001">
    <property type="protein sequence ID" value="MBK1779650.1"/>
    <property type="molecule type" value="Genomic_DNA"/>
</dbReference>
<dbReference type="SUPFAM" id="SSF52540">
    <property type="entry name" value="P-loop containing nucleoside triphosphate hydrolases"/>
    <property type="match status" value="1"/>
</dbReference>
<dbReference type="PANTHER" id="PTHR43210:SF5">
    <property type="entry name" value="DETHIOBIOTIN SYNTHETASE"/>
    <property type="match status" value="1"/>
</dbReference>
<comment type="caution">
    <text evidence="2">Lacks conserved residue(s) required for the propagation of feature annotation.</text>
</comment>
<organism evidence="3 4">
    <name type="scientific">Advenella mandrilli</name>
    <dbReference type="NCBI Taxonomy" id="2800330"/>
    <lineage>
        <taxon>Bacteria</taxon>
        <taxon>Pseudomonadati</taxon>
        <taxon>Pseudomonadota</taxon>
        <taxon>Betaproteobacteria</taxon>
        <taxon>Burkholderiales</taxon>
        <taxon>Alcaligenaceae</taxon>
    </lineage>
</organism>
<dbReference type="PIRSF" id="PIRSF006755">
    <property type="entry name" value="DTB_synth"/>
    <property type="match status" value="1"/>
</dbReference>
<evidence type="ECO:0000313" key="4">
    <source>
        <dbReference type="Proteomes" id="UP000635316"/>
    </source>
</evidence>